<dbReference type="InterPro" id="IPR036291">
    <property type="entry name" value="NAD(P)-bd_dom_sf"/>
</dbReference>
<name>A0A143QKA3_RHOFA</name>
<proteinExistence type="predicted"/>
<dbReference type="OrthoDB" id="3338687at2"/>
<dbReference type="KEGG" id="rhs:A3Q41_02082"/>
<evidence type="ECO:0000259" key="1">
    <source>
        <dbReference type="Pfam" id="PF01370"/>
    </source>
</evidence>
<dbReference type="GO" id="GO:0004029">
    <property type="term" value="F:aldehyde dehydrogenase (NAD+) activity"/>
    <property type="evidence" value="ECO:0007669"/>
    <property type="project" value="TreeGrafter"/>
</dbReference>
<dbReference type="Pfam" id="PF01370">
    <property type="entry name" value="Epimerase"/>
    <property type="match status" value="1"/>
</dbReference>
<keyword evidence="3" id="KW-1185">Reference proteome</keyword>
<dbReference type="PANTHER" id="PTHR48079">
    <property type="entry name" value="PROTEIN YEEZ"/>
    <property type="match status" value="1"/>
</dbReference>
<dbReference type="Proteomes" id="UP000076038">
    <property type="component" value="Chromosome"/>
</dbReference>
<dbReference type="EMBL" id="CP015220">
    <property type="protein sequence ID" value="AMY23384.1"/>
    <property type="molecule type" value="Genomic_DNA"/>
</dbReference>
<organism evidence="2 3">
    <name type="scientific">Rhodococcoides fascians</name>
    <name type="common">Rhodococcus fascians</name>
    <dbReference type="NCBI Taxonomy" id="1828"/>
    <lineage>
        <taxon>Bacteria</taxon>
        <taxon>Bacillati</taxon>
        <taxon>Actinomycetota</taxon>
        <taxon>Actinomycetes</taxon>
        <taxon>Mycobacteriales</taxon>
        <taxon>Nocardiaceae</taxon>
        <taxon>Rhodococcoides</taxon>
    </lineage>
</organism>
<gene>
    <name evidence="2" type="ORF">A3Q41_02082</name>
</gene>
<sequence>MRTVVIGATGNVGTALLRRLTDEHPGNSILAVARRPPSLNPFAEQVDWVPLDVTGEHAPYELRALCRGADAVVHLAIAFQPMRERSYLRAVNVDAVRTVAIACADAGVPHLVHMSSGGVYAPGSYGEKVDESWPRTGVSSSTYSMDKAAAEDVLDEFEAAHPDVAVARIRPGLIGQYEFGSALLRYALPDLVPSAIVDHLPILPIDRSFAVPATHSDDVADAIVRVLDRRATGPYNLGGPTPVRAHDVADAFGARIVPVPSRVLSAAARLGFETHVSAVHHGWVDLAFNTPMLNTERAQRDLDWTPRMDGPDVAREVIRGMRDNAGSVTGALRSRTVADRIRAFGRRGFISRAKRP</sequence>
<dbReference type="Gene3D" id="3.40.50.720">
    <property type="entry name" value="NAD(P)-binding Rossmann-like Domain"/>
    <property type="match status" value="1"/>
</dbReference>
<reference evidence="3" key="2">
    <citation type="submission" date="2016-04" db="EMBL/GenBank/DDBJ databases">
        <title>Complete Genome and Plasmid Sequences for Rhodococcus fascians D188 and Draft Sequences for Rhodococcus spp. Isolates PBTS 1 and PBTS 2.</title>
        <authorList>
            <person name="Stamer R."/>
            <person name="Vereecke D."/>
            <person name="Zhang Y."/>
            <person name="Schilkey F."/>
            <person name="Devitt N."/>
            <person name="Randall J."/>
        </authorList>
    </citation>
    <scope>NUCLEOTIDE SEQUENCE [LARGE SCALE GENOMIC DNA]</scope>
    <source>
        <strain evidence="3">PBTS2</strain>
    </source>
</reference>
<dbReference type="InterPro" id="IPR001509">
    <property type="entry name" value="Epimerase_deHydtase"/>
</dbReference>
<dbReference type="InterPro" id="IPR051783">
    <property type="entry name" value="NAD(P)-dependent_oxidoreduct"/>
</dbReference>
<evidence type="ECO:0000313" key="2">
    <source>
        <dbReference type="EMBL" id="AMY23384.1"/>
    </source>
</evidence>
<feature type="domain" description="NAD-dependent epimerase/dehydratase" evidence="1">
    <location>
        <begin position="4"/>
        <end position="238"/>
    </location>
</feature>
<dbReference type="AlphaFoldDB" id="A0A143QKA3"/>
<dbReference type="PANTHER" id="PTHR48079:SF6">
    <property type="entry name" value="NAD(P)-BINDING DOMAIN-CONTAINING PROTEIN-RELATED"/>
    <property type="match status" value="1"/>
</dbReference>
<reference evidence="2 3" key="1">
    <citation type="journal article" date="2016" name="Genome Announc.">
        <title>Complete Genome and Plasmid Sequences for Rhodococcus fascians D188 and Draft Sequences for Rhodococcus Isolates PBTS 1 and PBTS 2.</title>
        <authorList>
            <person name="Stamler R.A."/>
            <person name="Vereecke D."/>
            <person name="Zhang Y."/>
            <person name="Schilkey F."/>
            <person name="Devitt N."/>
            <person name="Randall J.J."/>
        </authorList>
    </citation>
    <scope>NUCLEOTIDE SEQUENCE [LARGE SCALE GENOMIC DNA]</scope>
    <source>
        <strain evidence="2 3">PBTS2</strain>
    </source>
</reference>
<accession>A0A143QKA3</accession>
<dbReference type="PATRIC" id="fig|1653479.3.peg.2104"/>
<protein>
    <recommendedName>
        <fullName evidence="1">NAD-dependent epimerase/dehydratase domain-containing protein</fullName>
    </recommendedName>
</protein>
<dbReference type="SUPFAM" id="SSF51735">
    <property type="entry name" value="NAD(P)-binding Rossmann-fold domains"/>
    <property type="match status" value="1"/>
</dbReference>
<dbReference type="GO" id="GO:0005737">
    <property type="term" value="C:cytoplasm"/>
    <property type="evidence" value="ECO:0007669"/>
    <property type="project" value="TreeGrafter"/>
</dbReference>
<dbReference type="RefSeq" id="WP_063216532.1">
    <property type="nucleotide sequence ID" value="NZ_CP015220.1"/>
</dbReference>
<evidence type="ECO:0000313" key="3">
    <source>
        <dbReference type="Proteomes" id="UP000076038"/>
    </source>
</evidence>